<dbReference type="Pfam" id="PF06966">
    <property type="entry name" value="DUF1295"/>
    <property type="match status" value="1"/>
</dbReference>
<keyword evidence="1" id="KW-1133">Transmembrane helix</keyword>
<dbReference type="PANTHER" id="PTHR32251:SF23">
    <property type="entry name" value="3-OXO-5-ALPHA-STEROID 4-DEHYDROGENASE (DUF1295)"/>
    <property type="match status" value="1"/>
</dbReference>
<comment type="caution">
    <text evidence="2">The sequence shown here is derived from an EMBL/GenBank/DDBJ whole genome shotgun (WGS) entry which is preliminary data.</text>
</comment>
<dbReference type="OrthoDB" id="67965at2759"/>
<sequence length="320" mass="38416">MSINGIVAPYLELWHDPVFRYFLIACGILSLICWLATIITDNYSQVDRLWSIIPAVYAWFFVYFGYQTNAERCTRSSIMAALVTLWGARLTYNFWRKDGYNLKTEDYRWIYVRKMFFYPQYKIPYHIFNFVFTAVLQNLLLMFLVVPVWFVQTDKNVQSDLNSFDYLNVVLFLSFLLIETIADQQQWVYQTKKYDWIDNKESKKTKYSQNEIEDFKRGFLIKGLFKYSRHPNFWAEQSIWWIVYSFTLSSQMDFLKTNLSIGTLVNYSCFATVFLTSLFQGSTILTEWITTKKYPEYKNYSDRVSRFFPWFTTYQPGKTK</sequence>
<dbReference type="Proteomes" id="UP000276133">
    <property type="component" value="Unassembled WGS sequence"/>
</dbReference>
<keyword evidence="3" id="KW-1185">Reference proteome</keyword>
<dbReference type="PANTHER" id="PTHR32251">
    <property type="entry name" value="3-OXO-5-ALPHA-STEROID 4-DEHYDROGENASE"/>
    <property type="match status" value="1"/>
</dbReference>
<protein>
    <recommendedName>
        <fullName evidence="4">Steroid 5-alpha reductase C-terminal domain-containing protein</fullName>
    </recommendedName>
</protein>
<gene>
    <name evidence="2" type="ORF">BpHYR1_015591</name>
</gene>
<evidence type="ECO:0000313" key="2">
    <source>
        <dbReference type="EMBL" id="RNA01712.1"/>
    </source>
</evidence>
<reference evidence="2 3" key="1">
    <citation type="journal article" date="2018" name="Sci. Rep.">
        <title>Genomic signatures of local adaptation to the degree of environmental predictability in rotifers.</title>
        <authorList>
            <person name="Franch-Gras L."/>
            <person name="Hahn C."/>
            <person name="Garcia-Roger E.M."/>
            <person name="Carmona M.J."/>
            <person name="Serra M."/>
            <person name="Gomez A."/>
        </authorList>
    </citation>
    <scope>NUCLEOTIDE SEQUENCE [LARGE SCALE GENOMIC DNA]</scope>
    <source>
        <strain evidence="2">HYR1</strain>
    </source>
</reference>
<keyword evidence="1" id="KW-0812">Transmembrane</keyword>
<dbReference type="InterPro" id="IPR010721">
    <property type="entry name" value="UstE-like"/>
</dbReference>
<dbReference type="Gene3D" id="1.20.120.1630">
    <property type="match status" value="1"/>
</dbReference>
<feature type="transmembrane region" description="Helical" evidence="1">
    <location>
        <begin position="163"/>
        <end position="182"/>
    </location>
</feature>
<evidence type="ECO:0000313" key="3">
    <source>
        <dbReference type="Proteomes" id="UP000276133"/>
    </source>
</evidence>
<feature type="transmembrane region" description="Helical" evidence="1">
    <location>
        <begin position="18"/>
        <end position="37"/>
    </location>
</feature>
<feature type="transmembrane region" description="Helical" evidence="1">
    <location>
        <begin position="49"/>
        <end position="66"/>
    </location>
</feature>
<evidence type="ECO:0000256" key="1">
    <source>
        <dbReference type="SAM" id="Phobius"/>
    </source>
</evidence>
<proteinExistence type="predicted"/>
<dbReference type="AlphaFoldDB" id="A0A3M7PRF3"/>
<organism evidence="2 3">
    <name type="scientific">Brachionus plicatilis</name>
    <name type="common">Marine rotifer</name>
    <name type="synonym">Brachionus muelleri</name>
    <dbReference type="NCBI Taxonomy" id="10195"/>
    <lineage>
        <taxon>Eukaryota</taxon>
        <taxon>Metazoa</taxon>
        <taxon>Spiralia</taxon>
        <taxon>Gnathifera</taxon>
        <taxon>Rotifera</taxon>
        <taxon>Eurotatoria</taxon>
        <taxon>Monogononta</taxon>
        <taxon>Pseudotrocha</taxon>
        <taxon>Ploima</taxon>
        <taxon>Brachionidae</taxon>
        <taxon>Brachionus</taxon>
    </lineage>
</organism>
<dbReference type="EMBL" id="REGN01009191">
    <property type="protein sequence ID" value="RNA01712.1"/>
    <property type="molecule type" value="Genomic_DNA"/>
</dbReference>
<accession>A0A3M7PRF3</accession>
<feature type="transmembrane region" description="Helical" evidence="1">
    <location>
        <begin position="123"/>
        <end position="151"/>
    </location>
</feature>
<keyword evidence="1" id="KW-0472">Membrane</keyword>
<name>A0A3M7PRF3_BRAPC</name>
<evidence type="ECO:0008006" key="4">
    <source>
        <dbReference type="Google" id="ProtNLM"/>
    </source>
</evidence>
<dbReference type="GO" id="GO:0016020">
    <property type="term" value="C:membrane"/>
    <property type="evidence" value="ECO:0007669"/>
    <property type="project" value="TreeGrafter"/>
</dbReference>